<dbReference type="SUPFAM" id="SSF55874">
    <property type="entry name" value="ATPase domain of HSP90 chaperone/DNA topoisomerase II/histidine kinase"/>
    <property type="match status" value="1"/>
</dbReference>
<keyword evidence="3" id="KW-0902">Two-component regulatory system</keyword>
<feature type="transmembrane region" description="Helical" evidence="5">
    <location>
        <begin position="161"/>
        <end position="182"/>
    </location>
</feature>
<evidence type="ECO:0000313" key="9">
    <source>
        <dbReference type="Proteomes" id="UP001634747"/>
    </source>
</evidence>
<evidence type="ECO:0000256" key="5">
    <source>
        <dbReference type="SAM" id="Phobius"/>
    </source>
</evidence>
<evidence type="ECO:0000256" key="1">
    <source>
        <dbReference type="ARBA" id="ARBA00022679"/>
    </source>
</evidence>
<dbReference type="InterPro" id="IPR036890">
    <property type="entry name" value="HATPase_C_sf"/>
</dbReference>
<organism evidence="8 9">
    <name type="scientific">Terriglobus aquaticus</name>
    <dbReference type="NCBI Taxonomy" id="940139"/>
    <lineage>
        <taxon>Bacteria</taxon>
        <taxon>Pseudomonadati</taxon>
        <taxon>Acidobacteriota</taxon>
        <taxon>Terriglobia</taxon>
        <taxon>Terriglobales</taxon>
        <taxon>Acidobacteriaceae</taxon>
        <taxon>Terriglobus</taxon>
    </lineage>
</organism>
<dbReference type="RefSeq" id="WP_263414197.1">
    <property type="nucleotide sequence ID" value="NZ_BAABBH010000001.1"/>
</dbReference>
<dbReference type="GO" id="GO:0016301">
    <property type="term" value="F:kinase activity"/>
    <property type="evidence" value="ECO:0007669"/>
    <property type="project" value="UniProtKB-KW"/>
</dbReference>
<dbReference type="InterPro" id="IPR003594">
    <property type="entry name" value="HATPase_dom"/>
</dbReference>
<evidence type="ECO:0000259" key="6">
    <source>
        <dbReference type="Pfam" id="PF02518"/>
    </source>
</evidence>
<evidence type="ECO:0000256" key="2">
    <source>
        <dbReference type="ARBA" id="ARBA00022777"/>
    </source>
</evidence>
<keyword evidence="5" id="KW-0812">Transmembrane</keyword>
<gene>
    <name evidence="8" type="ORF">ACK2TP_00515</name>
</gene>
<feature type="compositionally biased region" description="Polar residues" evidence="4">
    <location>
        <begin position="1"/>
        <end position="11"/>
    </location>
</feature>
<reference evidence="8 9" key="1">
    <citation type="submission" date="2024-12" db="EMBL/GenBank/DDBJ databases">
        <authorList>
            <person name="Lee Y."/>
        </authorList>
    </citation>
    <scope>NUCLEOTIDE SEQUENCE [LARGE SCALE GENOMIC DNA]</scope>
    <source>
        <strain evidence="8 9">03SUJ4</strain>
    </source>
</reference>
<keyword evidence="1" id="KW-0808">Transferase</keyword>
<keyword evidence="5" id="KW-1133">Transmembrane helix</keyword>
<accession>A0ABW9KFL1</accession>
<keyword evidence="2 8" id="KW-0418">Kinase</keyword>
<dbReference type="CDD" id="cd16917">
    <property type="entry name" value="HATPase_UhpB-NarQ-NarX-like"/>
    <property type="match status" value="1"/>
</dbReference>
<feature type="transmembrane region" description="Helical" evidence="5">
    <location>
        <begin position="73"/>
        <end position="90"/>
    </location>
</feature>
<proteinExistence type="predicted"/>
<dbReference type="EMBL" id="JBJYXY010000001">
    <property type="protein sequence ID" value="MFN2974233.1"/>
    <property type="molecule type" value="Genomic_DNA"/>
</dbReference>
<name>A0ABW9KFL1_9BACT</name>
<dbReference type="InterPro" id="IPR050482">
    <property type="entry name" value="Sensor_HK_TwoCompSys"/>
</dbReference>
<dbReference type="Proteomes" id="UP001634747">
    <property type="component" value="Unassembled WGS sequence"/>
</dbReference>
<feature type="region of interest" description="Disordered" evidence="4">
    <location>
        <begin position="1"/>
        <end position="37"/>
    </location>
</feature>
<sequence>MDTAESQNRTAAQRPHPAVQADSQRRTGAKEAGSGTEFWKNSSGSARMMRYVSLLYTGFWVIQPIYEHSWDKWLSFGITYAAFLALYFAIPNTHGRFQRILLAQMFMLAFGYYPFNQSACGVFVYPIVILAFVTGSMRTYVSILTAQSIGILIEAYVFHLQWWTAAMAIFFSLVVGFSNFAYTKQERASWQLRKANDEIEHLAQVAERERIARDLHDLLGHTLTLIAMKSELANRLLPIDLPRAAQEMQEVEQTARKALAEVREAVTGYRSEGIAAEVQRARRALVAAGVQLTVSMEPLELAPAEANVLCLALREGVTNIVRHAHASSAMLRVEIDGKSLRMRLQDDGVGCGNCEGNGLRGMRERVQQAGGSVEVSPARDGKGTALELRLPVRQTAAVNPALAAEHATVPKRVLDGVMGQIEEPAR</sequence>
<evidence type="ECO:0000256" key="4">
    <source>
        <dbReference type="SAM" id="MobiDB-lite"/>
    </source>
</evidence>
<feature type="domain" description="Signal transduction histidine kinase subgroup 3 dimerisation and phosphoacceptor" evidence="7">
    <location>
        <begin position="207"/>
        <end position="272"/>
    </location>
</feature>
<feature type="domain" description="Histidine kinase/HSP90-like ATPase" evidence="6">
    <location>
        <begin position="309"/>
        <end position="393"/>
    </location>
</feature>
<dbReference type="Pfam" id="PF02518">
    <property type="entry name" value="HATPase_c"/>
    <property type="match status" value="1"/>
</dbReference>
<dbReference type="Pfam" id="PF07730">
    <property type="entry name" value="HisKA_3"/>
    <property type="match status" value="1"/>
</dbReference>
<evidence type="ECO:0000313" key="8">
    <source>
        <dbReference type="EMBL" id="MFN2974233.1"/>
    </source>
</evidence>
<dbReference type="PANTHER" id="PTHR24421:SF63">
    <property type="entry name" value="SENSOR HISTIDINE KINASE DESK"/>
    <property type="match status" value="1"/>
</dbReference>
<keyword evidence="5" id="KW-0472">Membrane</keyword>
<dbReference type="Gene3D" id="3.30.565.10">
    <property type="entry name" value="Histidine kinase-like ATPase, C-terminal domain"/>
    <property type="match status" value="1"/>
</dbReference>
<evidence type="ECO:0000256" key="3">
    <source>
        <dbReference type="ARBA" id="ARBA00023012"/>
    </source>
</evidence>
<evidence type="ECO:0000259" key="7">
    <source>
        <dbReference type="Pfam" id="PF07730"/>
    </source>
</evidence>
<protein>
    <submittedName>
        <fullName evidence="8">Sensor histidine kinase</fullName>
    </submittedName>
</protein>
<dbReference type="PANTHER" id="PTHR24421">
    <property type="entry name" value="NITRATE/NITRITE SENSOR PROTEIN NARX-RELATED"/>
    <property type="match status" value="1"/>
</dbReference>
<comment type="caution">
    <text evidence="8">The sequence shown here is derived from an EMBL/GenBank/DDBJ whole genome shotgun (WGS) entry which is preliminary data.</text>
</comment>
<dbReference type="Gene3D" id="1.20.5.1930">
    <property type="match status" value="1"/>
</dbReference>
<keyword evidence="9" id="KW-1185">Reference proteome</keyword>
<dbReference type="InterPro" id="IPR011712">
    <property type="entry name" value="Sig_transdc_His_kin_sub3_dim/P"/>
</dbReference>